<evidence type="ECO:0000313" key="1">
    <source>
        <dbReference type="EMBL" id="OOF97935.1"/>
    </source>
</evidence>
<gene>
    <name evidence="1" type="ORF">ASPCADRAFT_403770</name>
</gene>
<evidence type="ECO:0008006" key="3">
    <source>
        <dbReference type="Google" id="ProtNLM"/>
    </source>
</evidence>
<dbReference type="EMBL" id="KV907496">
    <property type="protein sequence ID" value="OOF97935.1"/>
    <property type="molecule type" value="Genomic_DNA"/>
</dbReference>
<keyword evidence="2" id="KW-1185">Reference proteome</keyword>
<dbReference type="OMA" id="PRSSHEW"/>
<proteinExistence type="predicted"/>
<dbReference type="VEuPathDB" id="FungiDB:ASPCADRAFT_403770"/>
<evidence type="ECO:0000313" key="2">
    <source>
        <dbReference type="Proteomes" id="UP000188318"/>
    </source>
</evidence>
<reference evidence="2" key="1">
    <citation type="journal article" date="2017" name="Genome Biol.">
        <title>Comparative genomics reveals high biological diversity and specific adaptations in the industrially and medically important fungal genus Aspergillus.</title>
        <authorList>
            <person name="de Vries R.P."/>
            <person name="Riley R."/>
            <person name="Wiebenga A."/>
            <person name="Aguilar-Osorio G."/>
            <person name="Amillis S."/>
            <person name="Uchima C.A."/>
            <person name="Anderluh G."/>
            <person name="Asadollahi M."/>
            <person name="Askin M."/>
            <person name="Barry K."/>
            <person name="Battaglia E."/>
            <person name="Bayram O."/>
            <person name="Benocci T."/>
            <person name="Braus-Stromeyer S.A."/>
            <person name="Caldana C."/>
            <person name="Canovas D."/>
            <person name="Cerqueira G.C."/>
            <person name="Chen F."/>
            <person name="Chen W."/>
            <person name="Choi C."/>
            <person name="Clum A."/>
            <person name="Dos Santos R.A."/>
            <person name="Damasio A.R."/>
            <person name="Diallinas G."/>
            <person name="Emri T."/>
            <person name="Fekete E."/>
            <person name="Flipphi M."/>
            <person name="Freyberg S."/>
            <person name="Gallo A."/>
            <person name="Gournas C."/>
            <person name="Habgood R."/>
            <person name="Hainaut M."/>
            <person name="Harispe M.L."/>
            <person name="Henrissat B."/>
            <person name="Hilden K.S."/>
            <person name="Hope R."/>
            <person name="Hossain A."/>
            <person name="Karabika E."/>
            <person name="Karaffa L."/>
            <person name="Karanyi Z."/>
            <person name="Krasevec N."/>
            <person name="Kuo A."/>
            <person name="Kusch H."/>
            <person name="LaButti K."/>
            <person name="Lagendijk E.L."/>
            <person name="Lapidus A."/>
            <person name="Levasseur A."/>
            <person name="Lindquist E."/>
            <person name="Lipzen A."/>
            <person name="Logrieco A.F."/>
            <person name="MacCabe A."/>
            <person name="Maekelae M.R."/>
            <person name="Malavazi I."/>
            <person name="Melin P."/>
            <person name="Meyer V."/>
            <person name="Mielnichuk N."/>
            <person name="Miskei M."/>
            <person name="Molnar A.P."/>
            <person name="Mule G."/>
            <person name="Ngan C.Y."/>
            <person name="Orejas M."/>
            <person name="Orosz E."/>
            <person name="Ouedraogo J.P."/>
            <person name="Overkamp K.M."/>
            <person name="Park H.-S."/>
            <person name="Perrone G."/>
            <person name="Piumi F."/>
            <person name="Punt P.J."/>
            <person name="Ram A.F."/>
            <person name="Ramon A."/>
            <person name="Rauscher S."/>
            <person name="Record E."/>
            <person name="Riano-Pachon D.M."/>
            <person name="Robert V."/>
            <person name="Roehrig J."/>
            <person name="Ruller R."/>
            <person name="Salamov A."/>
            <person name="Salih N.S."/>
            <person name="Samson R.A."/>
            <person name="Sandor E."/>
            <person name="Sanguinetti M."/>
            <person name="Schuetze T."/>
            <person name="Sepcic K."/>
            <person name="Shelest E."/>
            <person name="Sherlock G."/>
            <person name="Sophianopoulou V."/>
            <person name="Squina F.M."/>
            <person name="Sun H."/>
            <person name="Susca A."/>
            <person name="Todd R.B."/>
            <person name="Tsang A."/>
            <person name="Unkles S.E."/>
            <person name="van de Wiele N."/>
            <person name="van Rossen-Uffink D."/>
            <person name="Oliveira J.V."/>
            <person name="Vesth T.C."/>
            <person name="Visser J."/>
            <person name="Yu J.-H."/>
            <person name="Zhou M."/>
            <person name="Andersen M.R."/>
            <person name="Archer D.B."/>
            <person name="Baker S.E."/>
            <person name="Benoit I."/>
            <person name="Brakhage A.A."/>
            <person name="Braus G.H."/>
            <person name="Fischer R."/>
            <person name="Frisvad J.C."/>
            <person name="Goldman G.H."/>
            <person name="Houbraken J."/>
            <person name="Oakley B."/>
            <person name="Pocsi I."/>
            <person name="Scazzocchio C."/>
            <person name="Seiboth B."/>
            <person name="vanKuyk P.A."/>
            <person name="Wortman J."/>
            <person name="Dyer P.S."/>
            <person name="Grigoriev I.V."/>
        </authorList>
    </citation>
    <scope>NUCLEOTIDE SEQUENCE [LARGE SCALE GENOMIC DNA]</scope>
    <source>
        <strain evidence="2">ITEM 5010</strain>
    </source>
</reference>
<dbReference type="AlphaFoldDB" id="A0A1R3RTW5"/>
<name>A0A1R3RTW5_ASPC5</name>
<dbReference type="Proteomes" id="UP000188318">
    <property type="component" value="Unassembled WGS sequence"/>
</dbReference>
<sequence>MPYSEFDPDDFGPNECYVEEIDDYTLLSPQCCICGYGFCLETTDFNVNRHCTQIRKGVIAGIRKAHRLEDLSPFMQRGWWVLRQMRVSVPRSNVGFFHVPLQKDDGLIYEPRTKKDKQKTVYPEVQNPFKDPRSSHEWVGYSVHARCWELLTYHELGVIAERDMTALMAAVRQRCRKSMTRLNNPLPHEFREDPVRTTCVSKAVGLELKHSDKTRLKNNTTVRRSRRQQASQCRLRNFPWEILYMILDYLPSQAVANVEQALRLQFGNTFWRSRISAKLFHEIDDIVDKYPDWRRLYLTLERWLERSKAFTTRRFLLSCLDEILEVLNNQGAAVEL</sequence>
<dbReference type="OrthoDB" id="4381838at2759"/>
<dbReference type="InterPro" id="IPR036047">
    <property type="entry name" value="F-box-like_dom_sf"/>
</dbReference>
<accession>A0A1R3RTW5</accession>
<organism evidence="1 2">
    <name type="scientific">Aspergillus carbonarius (strain ITEM 5010)</name>
    <dbReference type="NCBI Taxonomy" id="602072"/>
    <lineage>
        <taxon>Eukaryota</taxon>
        <taxon>Fungi</taxon>
        <taxon>Dikarya</taxon>
        <taxon>Ascomycota</taxon>
        <taxon>Pezizomycotina</taxon>
        <taxon>Eurotiomycetes</taxon>
        <taxon>Eurotiomycetidae</taxon>
        <taxon>Eurotiales</taxon>
        <taxon>Aspergillaceae</taxon>
        <taxon>Aspergillus</taxon>
        <taxon>Aspergillus subgen. Circumdati</taxon>
    </lineage>
</organism>
<dbReference type="SUPFAM" id="SSF81383">
    <property type="entry name" value="F-box domain"/>
    <property type="match status" value="1"/>
</dbReference>
<protein>
    <recommendedName>
        <fullName evidence="3">F-box domain-containing protein</fullName>
    </recommendedName>
</protein>